<dbReference type="Pfam" id="PF00072">
    <property type="entry name" value="Response_reg"/>
    <property type="match status" value="1"/>
</dbReference>
<keyword evidence="1 3" id="KW-0238">DNA-binding</keyword>
<sequence length="231" mass="26101">MLILLVEDDPAQLEPLRAALSKAGHTIDAIGDGETAQWLLSHKDYDLLVLDWMLPHVSGVQLCQGYRQAGKTSPVLMLTAKDTTSDKVIGLDAGADDYLVKPVDVLELLARVRALARRSPLWQGDTLTLEDLYLNLNNLTIERNQVSVQLSGREFQLMEYLMRHSRQVLSHNQIEQALWGWGTEPESNAVTTLVRRLRQRLQTVGAKDWLENVYGMGYRLNVPEKIEELSQ</sequence>
<dbReference type="Gene3D" id="1.10.10.10">
    <property type="entry name" value="Winged helix-like DNA-binding domain superfamily/Winged helix DNA-binding domain"/>
    <property type="match status" value="1"/>
</dbReference>
<dbReference type="PANTHER" id="PTHR48111">
    <property type="entry name" value="REGULATOR OF RPOS"/>
    <property type="match status" value="1"/>
</dbReference>
<keyword evidence="7" id="KW-1185">Reference proteome</keyword>
<dbReference type="CDD" id="cd17624">
    <property type="entry name" value="REC_OmpR_PmrA-like"/>
    <property type="match status" value="1"/>
</dbReference>
<dbReference type="Gene3D" id="6.10.250.690">
    <property type="match status" value="1"/>
</dbReference>
<evidence type="ECO:0000313" key="7">
    <source>
        <dbReference type="Proteomes" id="UP000252107"/>
    </source>
</evidence>
<dbReference type="PROSITE" id="PS50110">
    <property type="entry name" value="RESPONSE_REGULATORY"/>
    <property type="match status" value="1"/>
</dbReference>
<dbReference type="GO" id="GO:0005829">
    <property type="term" value="C:cytosol"/>
    <property type="evidence" value="ECO:0007669"/>
    <property type="project" value="TreeGrafter"/>
</dbReference>
<name>A0A367R6A3_9NOSO</name>
<dbReference type="InterPro" id="IPR001789">
    <property type="entry name" value="Sig_transdc_resp-reg_receiver"/>
</dbReference>
<feature type="domain" description="Response regulatory" evidence="4">
    <location>
        <begin position="2"/>
        <end position="116"/>
    </location>
</feature>
<dbReference type="InterPro" id="IPR036388">
    <property type="entry name" value="WH-like_DNA-bd_sf"/>
</dbReference>
<dbReference type="SMART" id="SM00862">
    <property type="entry name" value="Trans_reg_C"/>
    <property type="match status" value="1"/>
</dbReference>
<dbReference type="GO" id="GO:0000156">
    <property type="term" value="F:phosphorelay response regulator activity"/>
    <property type="evidence" value="ECO:0007669"/>
    <property type="project" value="TreeGrafter"/>
</dbReference>
<dbReference type="Pfam" id="PF00486">
    <property type="entry name" value="Trans_reg_C"/>
    <property type="match status" value="1"/>
</dbReference>
<dbReference type="InterPro" id="IPR039420">
    <property type="entry name" value="WalR-like"/>
</dbReference>
<proteinExistence type="predicted"/>
<dbReference type="Gene3D" id="3.40.50.2300">
    <property type="match status" value="1"/>
</dbReference>
<evidence type="ECO:0000256" key="3">
    <source>
        <dbReference type="PROSITE-ProRule" id="PRU01091"/>
    </source>
</evidence>
<feature type="modified residue" description="4-aspartylphosphate" evidence="2">
    <location>
        <position position="51"/>
    </location>
</feature>
<organism evidence="6 7">
    <name type="scientific">Nostoc minutum NIES-26</name>
    <dbReference type="NCBI Taxonomy" id="1844469"/>
    <lineage>
        <taxon>Bacteria</taxon>
        <taxon>Bacillati</taxon>
        <taxon>Cyanobacteriota</taxon>
        <taxon>Cyanophyceae</taxon>
        <taxon>Nostocales</taxon>
        <taxon>Nostocaceae</taxon>
        <taxon>Nostoc</taxon>
    </lineage>
</organism>
<feature type="DNA-binding region" description="OmpR/PhoB-type" evidence="3">
    <location>
        <begin position="124"/>
        <end position="222"/>
    </location>
</feature>
<dbReference type="PANTHER" id="PTHR48111:SF5">
    <property type="entry name" value="RESPONSE REGULATOR RPPA"/>
    <property type="match status" value="1"/>
</dbReference>
<evidence type="ECO:0000259" key="4">
    <source>
        <dbReference type="PROSITE" id="PS50110"/>
    </source>
</evidence>
<dbReference type="GO" id="GO:0032993">
    <property type="term" value="C:protein-DNA complex"/>
    <property type="evidence" value="ECO:0007669"/>
    <property type="project" value="TreeGrafter"/>
</dbReference>
<comment type="caution">
    <text evidence="6">The sequence shown here is derived from an EMBL/GenBank/DDBJ whole genome shotgun (WGS) entry which is preliminary data.</text>
</comment>
<protein>
    <submittedName>
        <fullName evidence="6">DNA-binding response regulator</fullName>
    </submittedName>
</protein>
<feature type="domain" description="OmpR/PhoB-type" evidence="5">
    <location>
        <begin position="124"/>
        <end position="222"/>
    </location>
</feature>
<dbReference type="PROSITE" id="PS51755">
    <property type="entry name" value="OMPR_PHOB"/>
    <property type="match status" value="1"/>
</dbReference>
<dbReference type="CDD" id="cd00383">
    <property type="entry name" value="trans_reg_C"/>
    <property type="match status" value="1"/>
</dbReference>
<evidence type="ECO:0000256" key="2">
    <source>
        <dbReference type="PROSITE-ProRule" id="PRU00169"/>
    </source>
</evidence>
<evidence type="ECO:0000259" key="5">
    <source>
        <dbReference type="PROSITE" id="PS51755"/>
    </source>
</evidence>
<reference evidence="6" key="1">
    <citation type="submission" date="2016-04" db="EMBL/GenBank/DDBJ databases">
        <authorList>
            <person name="Tabuchi Yagui T.R."/>
        </authorList>
    </citation>
    <scope>NUCLEOTIDE SEQUENCE [LARGE SCALE GENOMIC DNA]</scope>
    <source>
        <strain evidence="6">NIES-26</strain>
    </source>
</reference>
<dbReference type="Proteomes" id="UP000252107">
    <property type="component" value="Unassembled WGS sequence"/>
</dbReference>
<evidence type="ECO:0000256" key="1">
    <source>
        <dbReference type="ARBA" id="ARBA00023125"/>
    </source>
</evidence>
<gene>
    <name evidence="6" type="ORF">A6770_19430</name>
</gene>
<dbReference type="EMBL" id="LXQD01000215">
    <property type="protein sequence ID" value="RCJ32018.1"/>
    <property type="molecule type" value="Genomic_DNA"/>
</dbReference>
<dbReference type="InterPro" id="IPR001867">
    <property type="entry name" value="OmpR/PhoB-type_DNA-bd"/>
</dbReference>
<accession>A0A367R6A3</accession>
<keyword evidence="2" id="KW-0597">Phosphoprotein</keyword>
<dbReference type="AlphaFoldDB" id="A0A367R6A3"/>
<dbReference type="GO" id="GO:0000976">
    <property type="term" value="F:transcription cis-regulatory region binding"/>
    <property type="evidence" value="ECO:0007669"/>
    <property type="project" value="TreeGrafter"/>
</dbReference>
<dbReference type="SMART" id="SM00448">
    <property type="entry name" value="REC"/>
    <property type="match status" value="1"/>
</dbReference>
<evidence type="ECO:0000313" key="6">
    <source>
        <dbReference type="EMBL" id="RCJ32018.1"/>
    </source>
</evidence>
<dbReference type="SUPFAM" id="SSF52172">
    <property type="entry name" value="CheY-like"/>
    <property type="match status" value="1"/>
</dbReference>
<dbReference type="GO" id="GO:0006355">
    <property type="term" value="P:regulation of DNA-templated transcription"/>
    <property type="evidence" value="ECO:0007669"/>
    <property type="project" value="InterPro"/>
</dbReference>
<dbReference type="InterPro" id="IPR011006">
    <property type="entry name" value="CheY-like_superfamily"/>
</dbReference>